<keyword evidence="4" id="KW-0804">Transcription</keyword>
<sequence>MTDTGHGDRRPAGMLEDEVLAVLWSKTAPVSPAEVQAELGGSLAYTTIMTTLARLERKGLASRRRSGRGFVYAPAVDEASHTAEAMNELLARRSDRAAVLAQFVSRLSADDEQILQKLLREMDD</sequence>
<evidence type="ECO:0000313" key="5">
    <source>
        <dbReference type="EMBL" id="GIH66780.1"/>
    </source>
</evidence>
<evidence type="ECO:0000313" key="6">
    <source>
        <dbReference type="Proteomes" id="UP000660454"/>
    </source>
</evidence>
<dbReference type="RefSeq" id="WP_239109122.1">
    <property type="nucleotide sequence ID" value="NZ_BOOF01000059.1"/>
</dbReference>
<dbReference type="Pfam" id="PF03965">
    <property type="entry name" value="Penicillinase_R"/>
    <property type="match status" value="1"/>
</dbReference>
<organism evidence="5 6">
    <name type="scientific">Microbispora siamensis</name>
    <dbReference type="NCBI Taxonomy" id="564413"/>
    <lineage>
        <taxon>Bacteria</taxon>
        <taxon>Bacillati</taxon>
        <taxon>Actinomycetota</taxon>
        <taxon>Actinomycetes</taxon>
        <taxon>Streptosporangiales</taxon>
        <taxon>Streptosporangiaceae</taxon>
        <taxon>Microbispora</taxon>
    </lineage>
</organism>
<gene>
    <name evidence="5" type="ORF">Msi02_75970</name>
</gene>
<evidence type="ECO:0000256" key="4">
    <source>
        <dbReference type="ARBA" id="ARBA00023163"/>
    </source>
</evidence>
<evidence type="ECO:0008006" key="7">
    <source>
        <dbReference type="Google" id="ProtNLM"/>
    </source>
</evidence>
<reference evidence="5 6" key="1">
    <citation type="submission" date="2021-01" db="EMBL/GenBank/DDBJ databases">
        <title>Whole genome shotgun sequence of Microbispora siamensis NBRC 104113.</title>
        <authorList>
            <person name="Komaki H."/>
            <person name="Tamura T."/>
        </authorList>
    </citation>
    <scope>NUCLEOTIDE SEQUENCE [LARGE SCALE GENOMIC DNA]</scope>
    <source>
        <strain evidence="5 6">NBRC 104113</strain>
    </source>
</reference>
<evidence type="ECO:0000256" key="3">
    <source>
        <dbReference type="ARBA" id="ARBA00023125"/>
    </source>
</evidence>
<keyword evidence="6" id="KW-1185">Reference proteome</keyword>
<comment type="similarity">
    <text evidence="1">Belongs to the BlaI transcriptional regulatory family.</text>
</comment>
<evidence type="ECO:0000256" key="1">
    <source>
        <dbReference type="ARBA" id="ARBA00011046"/>
    </source>
</evidence>
<dbReference type="EMBL" id="BOOF01000059">
    <property type="protein sequence ID" value="GIH66780.1"/>
    <property type="molecule type" value="Genomic_DNA"/>
</dbReference>
<evidence type="ECO:0000256" key="2">
    <source>
        <dbReference type="ARBA" id="ARBA00023015"/>
    </source>
</evidence>
<dbReference type="Gene3D" id="1.10.10.10">
    <property type="entry name" value="Winged helix-like DNA-binding domain superfamily/Winged helix DNA-binding domain"/>
    <property type="match status" value="1"/>
</dbReference>
<keyword evidence="3" id="KW-0238">DNA-binding</keyword>
<dbReference type="Proteomes" id="UP000660454">
    <property type="component" value="Unassembled WGS sequence"/>
</dbReference>
<protein>
    <recommendedName>
        <fullName evidence="7">BlaI/MecI/CopY family transcriptional regulator</fullName>
    </recommendedName>
</protein>
<name>A0ABQ4GZA9_9ACTN</name>
<comment type="caution">
    <text evidence="5">The sequence shown here is derived from an EMBL/GenBank/DDBJ whole genome shotgun (WGS) entry which is preliminary data.</text>
</comment>
<keyword evidence="2" id="KW-0805">Transcription regulation</keyword>
<dbReference type="InterPro" id="IPR005650">
    <property type="entry name" value="BlaI_family"/>
</dbReference>
<dbReference type="SUPFAM" id="SSF46785">
    <property type="entry name" value="Winged helix' DNA-binding domain"/>
    <property type="match status" value="1"/>
</dbReference>
<proteinExistence type="inferred from homology"/>
<dbReference type="InterPro" id="IPR036390">
    <property type="entry name" value="WH_DNA-bd_sf"/>
</dbReference>
<accession>A0ABQ4GZA9</accession>
<dbReference type="InterPro" id="IPR036388">
    <property type="entry name" value="WH-like_DNA-bd_sf"/>
</dbReference>